<dbReference type="Gene3D" id="2.40.390.10">
    <property type="entry name" value="CV3147-like"/>
    <property type="match status" value="1"/>
</dbReference>
<keyword evidence="6" id="KW-1185">Reference proteome</keyword>
<dbReference type="PANTHER" id="PTHR11365">
    <property type="entry name" value="5-OXOPROLINASE RELATED"/>
    <property type="match status" value="1"/>
</dbReference>
<gene>
    <name evidence="5" type="ORF">BRENAR_LOCUS2956</name>
</gene>
<reference evidence="5 6" key="1">
    <citation type="submission" date="2018-12" db="EMBL/GenBank/DDBJ databases">
        <authorList>
            <person name="Tiukova I."/>
            <person name="Dainat J."/>
        </authorList>
    </citation>
    <scope>NUCLEOTIDE SEQUENCE [LARGE SCALE GENOMIC DNA]</scope>
</reference>
<dbReference type="SUPFAM" id="SSF53067">
    <property type="entry name" value="Actin-like ATPase domain"/>
    <property type="match status" value="2"/>
</dbReference>
<name>A0A448YMQ8_BRENA</name>
<evidence type="ECO:0000259" key="1">
    <source>
        <dbReference type="Pfam" id="PF01968"/>
    </source>
</evidence>
<dbReference type="AlphaFoldDB" id="A0A448YMQ8"/>
<feature type="domain" description="Hydantoinase/oxoprolinase N-terminal" evidence="2">
    <location>
        <begin position="13"/>
        <end position="192"/>
    </location>
</feature>
<dbReference type="Pfam" id="PF20906">
    <property type="entry name" value="S-Me-THD_C"/>
    <property type="match status" value="1"/>
</dbReference>
<dbReference type="Pfam" id="PF05378">
    <property type="entry name" value="Hydant_A_N"/>
    <property type="match status" value="1"/>
</dbReference>
<feature type="domain" description="S-Me-THD-like C-terminal" evidence="4">
    <location>
        <begin position="784"/>
        <end position="988"/>
    </location>
</feature>
<dbReference type="InterPro" id="IPR002821">
    <property type="entry name" value="Hydantoinase_A"/>
</dbReference>
<dbReference type="InterPro" id="IPR024071">
    <property type="entry name" value="S-Me-THD_C_sf"/>
</dbReference>
<dbReference type="InParanoid" id="A0A448YMQ8"/>
<evidence type="ECO:0000259" key="4">
    <source>
        <dbReference type="Pfam" id="PF20906"/>
    </source>
</evidence>
<dbReference type="InterPro" id="IPR010318">
    <property type="entry name" value="S-Me-THD_N"/>
</dbReference>
<dbReference type="OrthoDB" id="5404895at2759"/>
<evidence type="ECO:0000259" key="2">
    <source>
        <dbReference type="Pfam" id="PF05378"/>
    </source>
</evidence>
<evidence type="ECO:0000259" key="3">
    <source>
        <dbReference type="Pfam" id="PF06032"/>
    </source>
</evidence>
<dbReference type="Pfam" id="PF06032">
    <property type="entry name" value="S-Me-THD_N"/>
    <property type="match status" value="1"/>
</dbReference>
<dbReference type="InterPro" id="IPR045079">
    <property type="entry name" value="Oxoprolinase-like"/>
</dbReference>
<dbReference type="EMBL" id="CAACVR010000021">
    <property type="protein sequence ID" value="VEU22224.1"/>
    <property type="molecule type" value="Genomic_DNA"/>
</dbReference>
<protein>
    <submittedName>
        <fullName evidence="5">DEKNAAC103235</fullName>
    </submittedName>
</protein>
<dbReference type="Gene3D" id="3.40.1610.10">
    <property type="entry name" value="CV3147-like domain"/>
    <property type="match status" value="1"/>
</dbReference>
<dbReference type="Proteomes" id="UP000290900">
    <property type="component" value="Unassembled WGS sequence"/>
</dbReference>
<dbReference type="InterPro" id="IPR027479">
    <property type="entry name" value="S-Me-THD_N_sf"/>
</dbReference>
<sequence length="1004" mass="108475">MTSEVHKKRKLLIGIDVGGTNSDLVVLEPEKLDSENRGVIAWHKSVTTPDVSVGIEQAITAVLENPNYNISRDEVISVTIGTTHFINAVIERDTKRLEKVAVIRLSGPFGQSSPPFGDFPVDLAEIINGYCASIDGGSEISGKDIRKLDEIGLREHCKKIKALGITAVAIVGIFSNMNATQEKRAGKIVLEEIPDCDLVLSHTISGIGLIERENASVLNASIKRFGRKIIRSFVGATRRLGLNCPVMLSQNDGTVLSVADALEIPIRTFSSGATNSMRGAAILCSGDSDVEGKNVIVCDVGGTTTDVGQVLPTGFPRQSAMYSYVGGVRMNFSMPHVVSIGLGGGSIVRVDDDPNHTLTVGPDSTGSEIVTKSLLFGGDTVTTSDVSVGEFVDSQGLEVLPDYMKMGTPGIVQGRFDSEYKSKYTAVVRRHLERAIDRVKTSRDDIPVIFVGGGSFIAPDDLDGTCKVIKPPFSQVANAIGAALGKISSSVSEFRTLKDGEEEVEKQAIIEELIKKATEDAISKGASASSLEVVNVVSDAVPYVPNVYQFEVKVVGKVDYDHLLQMAAKVSFLEQVQKEVYTSEVVYKEAKVSKKETVDYDYASYSPVVKDGIWTLTEIDIDFISCGAYILGCGGGGDPHSPAIELKRMIREGKKVNIVTLEKFAEMTGGKGRAINVGYFGSPTISGEKLHGDEILQSLSQMEKYEGFKTDGIFMFEIGGGNGLSGLWTGCVRGLPVVDMDLMGRAYPTQWQSLPSVYHDKKGYPYVTVSDGNGFQMTITSAVDDVQLEDILRDSMYNLGCQGACVEPSMSIAEMEKETVHNPVSLSWRIGRAVHIASFSSDLDNLPKYIIDATGGPGSTRCLLTGKIVSVEKKLKRGYGYGVIEIESLEEDTETHEKTTIKIPFKNENIVAYQIQDDGTSLPLCSVPDLITLVDTDGNAVGTQDYRYGLVVYIMVFASSDKWRTPQAINIGGPQAFGEAFEKITYKPTGKNVPTVPVADEFNS</sequence>
<accession>A0A448YMQ8</accession>
<dbReference type="FunFam" id="3.40.1610.10:FF:000001">
    <property type="entry name" value="Hydantoinase, putative"/>
    <property type="match status" value="1"/>
</dbReference>
<feature type="domain" description="S-Me-THD N-terminal" evidence="3">
    <location>
        <begin position="620"/>
        <end position="780"/>
    </location>
</feature>
<dbReference type="InterPro" id="IPR043129">
    <property type="entry name" value="ATPase_NBD"/>
</dbReference>
<evidence type="ECO:0000313" key="5">
    <source>
        <dbReference type="EMBL" id="VEU22224.1"/>
    </source>
</evidence>
<organism evidence="5 6">
    <name type="scientific">Brettanomyces naardenensis</name>
    <name type="common">Yeast</name>
    <dbReference type="NCBI Taxonomy" id="13370"/>
    <lineage>
        <taxon>Eukaryota</taxon>
        <taxon>Fungi</taxon>
        <taxon>Dikarya</taxon>
        <taxon>Ascomycota</taxon>
        <taxon>Saccharomycotina</taxon>
        <taxon>Pichiomycetes</taxon>
        <taxon>Pichiales</taxon>
        <taxon>Pichiaceae</taxon>
        <taxon>Brettanomyces</taxon>
    </lineage>
</organism>
<feature type="domain" description="Hydantoinase A/oxoprolinase" evidence="1">
    <location>
        <begin position="212"/>
        <end position="388"/>
    </location>
</feature>
<evidence type="ECO:0000313" key="6">
    <source>
        <dbReference type="Proteomes" id="UP000290900"/>
    </source>
</evidence>
<dbReference type="InterPro" id="IPR008040">
    <property type="entry name" value="Hydant_A_N"/>
</dbReference>
<dbReference type="GO" id="GO:0016787">
    <property type="term" value="F:hydrolase activity"/>
    <property type="evidence" value="ECO:0007669"/>
    <property type="project" value="InterPro"/>
</dbReference>
<dbReference type="STRING" id="13370.A0A448YMQ8"/>
<dbReference type="SUPFAM" id="SSF160991">
    <property type="entry name" value="CV3147-like"/>
    <property type="match status" value="1"/>
</dbReference>
<proteinExistence type="predicted"/>
<dbReference type="PANTHER" id="PTHR11365:SF10">
    <property type="entry name" value="HYDANTOINASE_OXOPROLINASE"/>
    <property type="match status" value="1"/>
</dbReference>
<dbReference type="Pfam" id="PF01968">
    <property type="entry name" value="Hydantoinase_A"/>
    <property type="match status" value="1"/>
</dbReference>
<dbReference type="InterPro" id="IPR048350">
    <property type="entry name" value="S-Me-THD-like_C"/>
</dbReference>